<dbReference type="FunFam" id="2.30.30.40:FF:000219">
    <property type="entry name" value="NADPH oxidase organizer 1"/>
    <property type="match status" value="1"/>
</dbReference>
<dbReference type="SUPFAM" id="SSF50044">
    <property type="entry name" value="SH3-domain"/>
    <property type="match status" value="2"/>
</dbReference>
<evidence type="ECO:0000256" key="1">
    <source>
        <dbReference type="ARBA" id="ARBA00022443"/>
    </source>
</evidence>
<feature type="domain" description="PX" evidence="5">
    <location>
        <begin position="1"/>
        <end position="127"/>
    </location>
</feature>
<gene>
    <name evidence="6" type="primary">NOXO1</name>
</gene>
<dbReference type="InterPro" id="IPR036028">
    <property type="entry name" value="SH3-like_dom_sf"/>
</dbReference>
<organism evidence="6 7">
    <name type="scientific">Terrapene triunguis</name>
    <name type="common">Three-toed box turtle</name>
    <dbReference type="NCBI Taxonomy" id="2587831"/>
    <lineage>
        <taxon>Eukaryota</taxon>
        <taxon>Metazoa</taxon>
        <taxon>Chordata</taxon>
        <taxon>Craniata</taxon>
        <taxon>Vertebrata</taxon>
        <taxon>Euteleostomi</taxon>
        <taxon>Archelosauria</taxon>
        <taxon>Testudinata</taxon>
        <taxon>Testudines</taxon>
        <taxon>Cryptodira</taxon>
        <taxon>Durocryptodira</taxon>
        <taxon>Testudinoidea</taxon>
        <taxon>Emydidae</taxon>
        <taxon>Terrapene</taxon>
    </lineage>
</organism>
<dbReference type="InterPro" id="IPR001452">
    <property type="entry name" value="SH3_domain"/>
</dbReference>
<dbReference type="FunFam" id="3.30.1520.10:FF:000040">
    <property type="entry name" value="NADPH oxidase organizer 1"/>
    <property type="match status" value="1"/>
</dbReference>
<dbReference type="InterPro" id="IPR035758">
    <property type="entry name" value="NoxO1_SH3_2"/>
</dbReference>
<feature type="compositionally biased region" description="Basic and acidic residues" evidence="3">
    <location>
        <begin position="343"/>
        <end position="355"/>
    </location>
</feature>
<dbReference type="SUPFAM" id="SSF64268">
    <property type="entry name" value="PX domain"/>
    <property type="match status" value="1"/>
</dbReference>
<dbReference type="Ensembl" id="ENSTMTT00000019844.1">
    <property type="protein sequence ID" value="ENSTMTP00000019165.1"/>
    <property type="gene ID" value="ENSTMTG00000014065.1"/>
</dbReference>
<dbReference type="SMART" id="SM00326">
    <property type="entry name" value="SH3"/>
    <property type="match status" value="2"/>
</dbReference>
<dbReference type="PROSITE" id="PS50195">
    <property type="entry name" value="PX"/>
    <property type="match status" value="1"/>
</dbReference>
<dbReference type="AlphaFoldDB" id="A0A674JCZ3"/>
<feature type="region of interest" description="Disordered" evidence="3">
    <location>
        <begin position="326"/>
        <end position="374"/>
    </location>
</feature>
<dbReference type="GO" id="GO:0042554">
    <property type="term" value="P:superoxide anion generation"/>
    <property type="evidence" value="ECO:0007669"/>
    <property type="project" value="TreeGrafter"/>
</dbReference>
<evidence type="ECO:0000313" key="6">
    <source>
        <dbReference type="Ensembl" id="ENSTMTP00000019165.1"/>
    </source>
</evidence>
<dbReference type="PROSITE" id="PS50002">
    <property type="entry name" value="SH3"/>
    <property type="match status" value="2"/>
</dbReference>
<dbReference type="FunFam" id="2.30.30.40:FF:000233">
    <property type="entry name" value="NADPH oxidase organizer 1"/>
    <property type="match status" value="1"/>
</dbReference>
<evidence type="ECO:0000259" key="5">
    <source>
        <dbReference type="PROSITE" id="PS50195"/>
    </source>
</evidence>
<reference evidence="6" key="2">
    <citation type="submission" date="2025-09" db="UniProtKB">
        <authorList>
            <consortium name="Ensembl"/>
        </authorList>
    </citation>
    <scope>IDENTIFICATION</scope>
</reference>
<dbReference type="CDD" id="cd12024">
    <property type="entry name" value="SH3_NoxO1_2"/>
    <property type="match status" value="1"/>
</dbReference>
<proteinExistence type="predicted"/>
<evidence type="ECO:0000313" key="7">
    <source>
        <dbReference type="Proteomes" id="UP000472274"/>
    </source>
</evidence>
<dbReference type="GeneID" id="112115388"/>
<dbReference type="InterPro" id="IPR001683">
    <property type="entry name" value="PX_dom"/>
</dbReference>
<dbReference type="Gene3D" id="2.30.30.40">
    <property type="entry name" value="SH3 Domains"/>
    <property type="match status" value="2"/>
</dbReference>
<dbReference type="GeneTree" id="ENSGT00940000158812"/>
<dbReference type="PANTHER" id="PTHR15706:SF10">
    <property type="entry name" value="NADPH OXIDASE ORGANIZER 1"/>
    <property type="match status" value="1"/>
</dbReference>
<name>A0A674JCZ3_9SAUR</name>
<feature type="region of interest" description="Disordered" evidence="3">
    <location>
        <begin position="388"/>
        <end position="409"/>
    </location>
</feature>
<keyword evidence="1 2" id="KW-0728">SH3 domain</keyword>
<feature type="region of interest" description="Disordered" evidence="3">
    <location>
        <begin position="426"/>
        <end position="470"/>
    </location>
</feature>
<protein>
    <submittedName>
        <fullName evidence="6">NADPH oxidase organizer 1</fullName>
    </submittedName>
</protein>
<evidence type="ECO:0000256" key="2">
    <source>
        <dbReference type="PROSITE-ProRule" id="PRU00192"/>
    </source>
</evidence>
<dbReference type="InParanoid" id="A0A674JCZ3"/>
<dbReference type="GO" id="GO:0016176">
    <property type="term" value="F:superoxide-generating NADPH oxidase activator activity"/>
    <property type="evidence" value="ECO:0007669"/>
    <property type="project" value="TreeGrafter"/>
</dbReference>
<dbReference type="GO" id="GO:0005737">
    <property type="term" value="C:cytoplasm"/>
    <property type="evidence" value="ECO:0007669"/>
    <property type="project" value="TreeGrafter"/>
</dbReference>
<evidence type="ECO:0000256" key="3">
    <source>
        <dbReference type="SAM" id="MobiDB-lite"/>
    </source>
</evidence>
<dbReference type="Pfam" id="PF00787">
    <property type="entry name" value="PX"/>
    <property type="match status" value="1"/>
</dbReference>
<evidence type="ECO:0000259" key="4">
    <source>
        <dbReference type="PROSITE" id="PS50002"/>
    </source>
</evidence>
<dbReference type="Pfam" id="PF00018">
    <property type="entry name" value="SH3_1"/>
    <property type="match status" value="1"/>
</dbReference>
<reference evidence="6" key="1">
    <citation type="submission" date="2025-08" db="UniProtKB">
        <authorList>
            <consortium name="Ensembl"/>
        </authorList>
    </citation>
    <scope>IDENTIFICATION</scope>
</reference>
<sequence>MNCCRYPVDVKAVGLMQCKKQKKYMMAVSWSDRNNVLIYRTFEEFKKFHKVLKRKFPIEGGLLKKSDRSIPKFKDAKLMQRKSRNLSRSMERLKLLETYAQELLKADAQVSQSEDVIQFFKAQTQDLEPSFPENSIIIMPSEMRDGKKDQPKQQNPSVTQPVVSQNYSCIEAYETKDTKNRPFKVAKKEIVEVLIKDMTGWWLVENKDQQIAWFPAPYLEKRGTGEENLNARELDEEGTLYYAVRAYKSQKADELSLNVGVVVEVLEKSDNGWWLIWYNERTGYIPSMFLQPYKNPHSKFQTMVNAGLCVSTPNLLQAVSLPSWSSLPQRKTPAGDVPPTRSAQERPIKSRDPLRRTRSRSLSGPLTGAESAASSSLTCELDSLSVSSGSGSEHGFSRDRKAGASGSLPGVKQGVAGLLQASLGQASASRSSKAPHLTSKDRNDSGFEEESPSDSDSFLHSPDSSASVPKLPVRPAVQEILQKCSTVTKRAVQRAAPRPNLHSSPHLHPGGETCAKPTDALAHVCLR</sequence>
<dbReference type="PANTHER" id="PTHR15706">
    <property type="entry name" value="SH3 MULTIPLE DOMAIN"/>
    <property type="match status" value="1"/>
</dbReference>
<dbReference type="GO" id="GO:0035091">
    <property type="term" value="F:phosphatidylinositol binding"/>
    <property type="evidence" value="ECO:0007669"/>
    <property type="project" value="InterPro"/>
</dbReference>
<dbReference type="CTD" id="124056"/>
<dbReference type="RefSeq" id="XP_024068214.2">
    <property type="nucleotide sequence ID" value="XM_024212446.3"/>
</dbReference>
<feature type="region of interest" description="Disordered" evidence="3">
    <location>
        <begin position="496"/>
        <end position="515"/>
    </location>
</feature>
<dbReference type="Gene3D" id="3.30.1520.10">
    <property type="entry name" value="Phox-like domain"/>
    <property type="match status" value="1"/>
</dbReference>
<feature type="domain" description="SH3" evidence="4">
    <location>
        <begin position="162"/>
        <end position="224"/>
    </location>
</feature>
<dbReference type="InterPro" id="IPR051228">
    <property type="entry name" value="NADPH_Oxidase/PX-Domain"/>
</dbReference>
<dbReference type="InterPro" id="IPR036871">
    <property type="entry name" value="PX_dom_sf"/>
</dbReference>
<accession>A0A674JCZ3</accession>
<keyword evidence="7" id="KW-1185">Reference proteome</keyword>
<dbReference type="Proteomes" id="UP000472274">
    <property type="component" value="Unplaced"/>
</dbReference>
<dbReference type="SMART" id="SM00312">
    <property type="entry name" value="PX"/>
    <property type="match status" value="1"/>
</dbReference>
<feature type="domain" description="SH3" evidence="4">
    <location>
        <begin position="236"/>
        <end position="295"/>
    </location>
</feature>